<comment type="caution">
    <text evidence="2">The sequence shown here is derived from an EMBL/GenBank/DDBJ whole genome shotgun (WGS) entry which is preliminary data.</text>
</comment>
<protein>
    <recommendedName>
        <fullName evidence="1">PiggyBac transposable element-derived protein domain-containing protein</fullName>
    </recommendedName>
</protein>
<name>A0A821SHP6_9BILA</name>
<dbReference type="Proteomes" id="UP000663838">
    <property type="component" value="Unassembled WGS sequence"/>
</dbReference>
<dbReference type="EMBL" id="CAJOBS010006568">
    <property type="protein sequence ID" value="CAF4914230.1"/>
    <property type="molecule type" value="Genomic_DNA"/>
</dbReference>
<sequence length="335" mass="38625">MPKKPTKRGFKVWTWCGVSAFVYEMILHHGSPKSISNELALPDRSLKQFGSSGLVVLDLVKDVPVVFAIFIDNYFASTKLIKKLTQLGYRITCTLRSNRTEKCLISTEQEFSKKQRGYYEYFISKDKTCIVVGWKDSKRVLLDSNHAGIEPKTKLKRWDKEKRCRVDIVAPQIINNYNKFMGGVNNMDMLIAFHPIPFKSKRWNSRLCGHNSYSSASHGKFRLFHFKSEIAKFLLTKPNLQIFSTTTVSSSIDVYQSDEENEPPTKTLREARSSVTDVTQYDNSNHWPLFISAPNNTRCKNDNCSGKIYWQCSKCNVHLCLNSSKNCFNEYHTHK</sequence>
<dbReference type="PANTHER" id="PTHR47272">
    <property type="entry name" value="DDE_TNP_1_7 DOMAIN-CONTAINING PROTEIN"/>
    <property type="match status" value="1"/>
</dbReference>
<gene>
    <name evidence="2" type="ORF">QYT958_LOCUS27835</name>
    <name evidence="3" type="ORF">TOA249_LOCUS31616</name>
</gene>
<evidence type="ECO:0000313" key="4">
    <source>
        <dbReference type="Proteomes" id="UP000663848"/>
    </source>
</evidence>
<evidence type="ECO:0000313" key="2">
    <source>
        <dbReference type="EMBL" id="CAF4859933.1"/>
    </source>
</evidence>
<accession>A0A821SHP6</accession>
<proteinExistence type="predicted"/>
<organism evidence="2 4">
    <name type="scientific">Rotaria socialis</name>
    <dbReference type="NCBI Taxonomy" id="392032"/>
    <lineage>
        <taxon>Eukaryota</taxon>
        <taxon>Metazoa</taxon>
        <taxon>Spiralia</taxon>
        <taxon>Gnathifera</taxon>
        <taxon>Rotifera</taxon>
        <taxon>Eurotatoria</taxon>
        <taxon>Bdelloidea</taxon>
        <taxon>Philodinida</taxon>
        <taxon>Philodinidae</taxon>
        <taxon>Rotaria</taxon>
    </lineage>
</organism>
<reference evidence="2" key="1">
    <citation type="submission" date="2021-02" db="EMBL/GenBank/DDBJ databases">
        <authorList>
            <person name="Nowell W R."/>
        </authorList>
    </citation>
    <scope>NUCLEOTIDE SEQUENCE</scope>
</reference>
<dbReference type="Pfam" id="PF13843">
    <property type="entry name" value="DDE_Tnp_1_7"/>
    <property type="match status" value="1"/>
</dbReference>
<dbReference type="InterPro" id="IPR029526">
    <property type="entry name" value="PGBD"/>
</dbReference>
<dbReference type="Proteomes" id="UP000663848">
    <property type="component" value="Unassembled WGS sequence"/>
</dbReference>
<dbReference type="AlphaFoldDB" id="A0A821SHP6"/>
<feature type="domain" description="PiggyBac transposable element-derived protein" evidence="1">
    <location>
        <begin position="1"/>
        <end position="209"/>
    </location>
</feature>
<dbReference type="EMBL" id="CAJOBR010007267">
    <property type="protein sequence ID" value="CAF4859933.1"/>
    <property type="molecule type" value="Genomic_DNA"/>
</dbReference>
<evidence type="ECO:0000259" key="1">
    <source>
        <dbReference type="Pfam" id="PF13843"/>
    </source>
</evidence>
<evidence type="ECO:0000313" key="3">
    <source>
        <dbReference type="EMBL" id="CAF4914230.1"/>
    </source>
</evidence>